<keyword evidence="2" id="KW-1185">Reference proteome</keyword>
<comment type="caution">
    <text evidence="1">The sequence shown here is derived from an EMBL/GenBank/DDBJ whole genome shotgun (WGS) entry which is preliminary data.</text>
</comment>
<dbReference type="EMBL" id="JEMT01019526">
    <property type="protein sequence ID" value="EXX66118.1"/>
    <property type="molecule type" value="Genomic_DNA"/>
</dbReference>
<dbReference type="AlphaFoldDB" id="A0A015MGY4"/>
<proteinExistence type="predicted"/>
<protein>
    <submittedName>
        <fullName evidence="1">Uncharacterized protein</fullName>
    </submittedName>
</protein>
<gene>
    <name evidence="1" type="ORF">RirG_126880</name>
</gene>
<name>A0A015MGY4_RHIIW</name>
<evidence type="ECO:0000313" key="1">
    <source>
        <dbReference type="EMBL" id="EXX66118.1"/>
    </source>
</evidence>
<evidence type="ECO:0000313" key="2">
    <source>
        <dbReference type="Proteomes" id="UP000022910"/>
    </source>
</evidence>
<organism evidence="1 2">
    <name type="scientific">Rhizophagus irregularis (strain DAOM 197198w)</name>
    <name type="common">Glomus intraradices</name>
    <dbReference type="NCBI Taxonomy" id="1432141"/>
    <lineage>
        <taxon>Eukaryota</taxon>
        <taxon>Fungi</taxon>
        <taxon>Fungi incertae sedis</taxon>
        <taxon>Mucoromycota</taxon>
        <taxon>Glomeromycotina</taxon>
        <taxon>Glomeromycetes</taxon>
        <taxon>Glomerales</taxon>
        <taxon>Glomeraceae</taxon>
        <taxon>Rhizophagus</taxon>
    </lineage>
</organism>
<accession>A0A015MGY4</accession>
<dbReference type="HOGENOM" id="CLU_2962071_0_0_1"/>
<dbReference type="Proteomes" id="UP000022910">
    <property type="component" value="Unassembled WGS sequence"/>
</dbReference>
<sequence length="59" mass="6640">MKLVNKEISSECNIAVTSSKEIKRIELSEALAASATTGKKMVYPTHILHISYIYRVLKM</sequence>
<reference evidence="1 2" key="1">
    <citation type="submission" date="2014-02" db="EMBL/GenBank/DDBJ databases">
        <title>Single nucleus genome sequencing reveals high similarity among nuclei of an endomycorrhizal fungus.</title>
        <authorList>
            <person name="Lin K."/>
            <person name="Geurts R."/>
            <person name="Zhang Z."/>
            <person name="Limpens E."/>
            <person name="Saunders D.G."/>
            <person name="Mu D."/>
            <person name="Pang E."/>
            <person name="Cao H."/>
            <person name="Cha H."/>
            <person name="Lin T."/>
            <person name="Zhou Q."/>
            <person name="Shang Y."/>
            <person name="Li Y."/>
            <person name="Ivanov S."/>
            <person name="Sharma T."/>
            <person name="Velzen R.V."/>
            <person name="Ruijter N.D."/>
            <person name="Aanen D.K."/>
            <person name="Win J."/>
            <person name="Kamoun S."/>
            <person name="Bisseling T."/>
            <person name="Huang S."/>
        </authorList>
    </citation>
    <scope>NUCLEOTIDE SEQUENCE [LARGE SCALE GENOMIC DNA]</scope>
    <source>
        <strain evidence="2">DAOM197198w</strain>
    </source>
</reference>